<gene>
    <name evidence="2" type="ORF">EYC84_002586</name>
</gene>
<keyword evidence="1" id="KW-0472">Membrane</keyword>
<keyword evidence="1" id="KW-1133">Transmembrane helix</keyword>
<evidence type="ECO:0000313" key="3">
    <source>
        <dbReference type="Proteomes" id="UP000322873"/>
    </source>
</evidence>
<dbReference type="EMBL" id="VICG01000007">
    <property type="protein sequence ID" value="KAA8570277.1"/>
    <property type="molecule type" value="Genomic_DNA"/>
</dbReference>
<organism evidence="2 3">
    <name type="scientific">Monilinia fructicola</name>
    <name type="common">Brown rot fungus</name>
    <name type="synonym">Ciboria fructicola</name>
    <dbReference type="NCBI Taxonomy" id="38448"/>
    <lineage>
        <taxon>Eukaryota</taxon>
        <taxon>Fungi</taxon>
        <taxon>Dikarya</taxon>
        <taxon>Ascomycota</taxon>
        <taxon>Pezizomycotina</taxon>
        <taxon>Leotiomycetes</taxon>
        <taxon>Helotiales</taxon>
        <taxon>Sclerotiniaceae</taxon>
        <taxon>Monilinia</taxon>
    </lineage>
</organism>
<evidence type="ECO:0000256" key="1">
    <source>
        <dbReference type="SAM" id="Phobius"/>
    </source>
</evidence>
<protein>
    <submittedName>
        <fullName evidence="2">Uncharacterized protein</fullName>
    </submittedName>
</protein>
<dbReference type="Proteomes" id="UP000322873">
    <property type="component" value="Unassembled WGS sequence"/>
</dbReference>
<evidence type="ECO:0000313" key="2">
    <source>
        <dbReference type="EMBL" id="KAA8570277.1"/>
    </source>
</evidence>
<keyword evidence="1" id="KW-0812">Transmembrane</keyword>
<accession>A0A5M9JNJ3</accession>
<dbReference type="AlphaFoldDB" id="A0A5M9JNJ3"/>
<comment type="caution">
    <text evidence="2">The sequence shown here is derived from an EMBL/GenBank/DDBJ whole genome shotgun (WGS) entry which is preliminary data.</text>
</comment>
<keyword evidence="3" id="KW-1185">Reference proteome</keyword>
<feature type="transmembrane region" description="Helical" evidence="1">
    <location>
        <begin position="20"/>
        <end position="41"/>
    </location>
</feature>
<proteinExistence type="predicted"/>
<sequence>MPDNGITLCQYPSIRHLNHWYSTSGIYLCNFSILFLFWPFFKRIPDIPERSPRINEQQSNYLSSASGLEIEIMNRRDAAKGVVGCTFCAVC</sequence>
<reference evidence="2 3" key="1">
    <citation type="submission" date="2019-06" db="EMBL/GenBank/DDBJ databases">
        <title>Genome Sequence of the Brown Rot Fungal Pathogen Monilinia fructicola.</title>
        <authorList>
            <person name="De Miccolis Angelini R.M."/>
            <person name="Landi L."/>
            <person name="Abate D."/>
            <person name="Pollastro S."/>
            <person name="Romanazzi G."/>
            <person name="Faretra F."/>
        </authorList>
    </citation>
    <scope>NUCLEOTIDE SEQUENCE [LARGE SCALE GENOMIC DNA]</scope>
    <source>
        <strain evidence="2 3">Mfrc123</strain>
    </source>
</reference>
<name>A0A5M9JNJ3_MONFR</name>